<proteinExistence type="predicted"/>
<sequence>MIRQKRDRVETSGFLDQSLQLFVLLDPITVTDSALPKTSGKRKKSSPKQQNRKRKNEKIPNPRTKKLTPKPKRASSPKSTLKRASHPQDASTPKEATILLKFCKQTV</sequence>
<accession>A0A9D4JKT2</accession>
<reference evidence="2" key="1">
    <citation type="journal article" date="2019" name="bioRxiv">
        <title>The Genome of the Zebra Mussel, Dreissena polymorpha: A Resource for Invasive Species Research.</title>
        <authorList>
            <person name="McCartney M.A."/>
            <person name="Auch B."/>
            <person name="Kono T."/>
            <person name="Mallez S."/>
            <person name="Zhang Y."/>
            <person name="Obille A."/>
            <person name="Becker A."/>
            <person name="Abrahante J.E."/>
            <person name="Garbe J."/>
            <person name="Badalamenti J.P."/>
            <person name="Herman A."/>
            <person name="Mangelson H."/>
            <person name="Liachko I."/>
            <person name="Sullivan S."/>
            <person name="Sone E.D."/>
            <person name="Koren S."/>
            <person name="Silverstein K.A.T."/>
            <person name="Beckman K.B."/>
            <person name="Gohl D.M."/>
        </authorList>
    </citation>
    <scope>NUCLEOTIDE SEQUENCE</scope>
    <source>
        <strain evidence="2">Duluth1</strain>
        <tissue evidence="2">Whole animal</tissue>
    </source>
</reference>
<dbReference type="AlphaFoldDB" id="A0A9D4JKT2"/>
<organism evidence="2 3">
    <name type="scientific">Dreissena polymorpha</name>
    <name type="common">Zebra mussel</name>
    <name type="synonym">Mytilus polymorpha</name>
    <dbReference type="NCBI Taxonomy" id="45954"/>
    <lineage>
        <taxon>Eukaryota</taxon>
        <taxon>Metazoa</taxon>
        <taxon>Spiralia</taxon>
        <taxon>Lophotrochozoa</taxon>
        <taxon>Mollusca</taxon>
        <taxon>Bivalvia</taxon>
        <taxon>Autobranchia</taxon>
        <taxon>Heteroconchia</taxon>
        <taxon>Euheterodonta</taxon>
        <taxon>Imparidentia</taxon>
        <taxon>Neoheterodontei</taxon>
        <taxon>Myida</taxon>
        <taxon>Dreissenoidea</taxon>
        <taxon>Dreissenidae</taxon>
        <taxon>Dreissena</taxon>
    </lineage>
</organism>
<dbReference type="EMBL" id="JAIWYP010000006">
    <property type="protein sequence ID" value="KAH3813979.1"/>
    <property type="molecule type" value="Genomic_DNA"/>
</dbReference>
<evidence type="ECO:0000256" key="1">
    <source>
        <dbReference type="SAM" id="MobiDB-lite"/>
    </source>
</evidence>
<dbReference type="OrthoDB" id="6121191at2759"/>
<protein>
    <submittedName>
        <fullName evidence="2">Uncharacterized protein</fullName>
    </submittedName>
</protein>
<reference evidence="2" key="2">
    <citation type="submission" date="2020-11" db="EMBL/GenBank/DDBJ databases">
        <authorList>
            <person name="McCartney M.A."/>
            <person name="Auch B."/>
            <person name="Kono T."/>
            <person name="Mallez S."/>
            <person name="Becker A."/>
            <person name="Gohl D.M."/>
            <person name="Silverstein K.A.T."/>
            <person name="Koren S."/>
            <person name="Bechman K.B."/>
            <person name="Herman A."/>
            <person name="Abrahante J.E."/>
            <person name="Garbe J."/>
        </authorList>
    </citation>
    <scope>NUCLEOTIDE SEQUENCE</scope>
    <source>
        <strain evidence="2">Duluth1</strain>
        <tissue evidence="2">Whole animal</tissue>
    </source>
</reference>
<keyword evidence="3" id="KW-1185">Reference proteome</keyword>
<evidence type="ECO:0000313" key="3">
    <source>
        <dbReference type="Proteomes" id="UP000828390"/>
    </source>
</evidence>
<evidence type="ECO:0000313" key="2">
    <source>
        <dbReference type="EMBL" id="KAH3813979.1"/>
    </source>
</evidence>
<gene>
    <name evidence="2" type="ORF">DPMN_142454</name>
</gene>
<name>A0A9D4JKT2_DREPO</name>
<feature type="region of interest" description="Disordered" evidence="1">
    <location>
        <begin position="32"/>
        <end position="96"/>
    </location>
</feature>
<feature type="compositionally biased region" description="Basic residues" evidence="1">
    <location>
        <begin position="39"/>
        <end position="56"/>
    </location>
</feature>
<feature type="compositionally biased region" description="Basic residues" evidence="1">
    <location>
        <begin position="63"/>
        <end position="85"/>
    </location>
</feature>
<dbReference type="Proteomes" id="UP000828390">
    <property type="component" value="Unassembled WGS sequence"/>
</dbReference>
<comment type="caution">
    <text evidence="2">The sequence shown here is derived from an EMBL/GenBank/DDBJ whole genome shotgun (WGS) entry which is preliminary data.</text>
</comment>